<reference evidence="1" key="1">
    <citation type="submission" date="2019-08" db="EMBL/GenBank/DDBJ databases">
        <authorList>
            <person name="Kucharzyk K."/>
            <person name="Murdoch R.W."/>
            <person name="Higgins S."/>
            <person name="Loffler F."/>
        </authorList>
    </citation>
    <scope>NUCLEOTIDE SEQUENCE</scope>
</reference>
<protein>
    <recommendedName>
        <fullName evidence="2">Glutamate synthase [NADPH] small chain</fullName>
    </recommendedName>
</protein>
<dbReference type="InterPro" id="IPR036188">
    <property type="entry name" value="FAD/NAD-bd_sf"/>
</dbReference>
<organism evidence="1">
    <name type="scientific">bioreactor metagenome</name>
    <dbReference type="NCBI Taxonomy" id="1076179"/>
    <lineage>
        <taxon>unclassified sequences</taxon>
        <taxon>metagenomes</taxon>
        <taxon>ecological metagenomes</taxon>
    </lineage>
</organism>
<accession>A0A645BFL2</accession>
<proteinExistence type="predicted"/>
<evidence type="ECO:0008006" key="2">
    <source>
        <dbReference type="Google" id="ProtNLM"/>
    </source>
</evidence>
<dbReference type="AlphaFoldDB" id="A0A645BFL2"/>
<dbReference type="EMBL" id="VSSQ01019837">
    <property type="protein sequence ID" value="MPM64230.1"/>
    <property type="molecule type" value="Genomic_DNA"/>
</dbReference>
<dbReference type="SUPFAM" id="SSF46548">
    <property type="entry name" value="alpha-helical ferredoxin"/>
    <property type="match status" value="1"/>
</dbReference>
<comment type="caution">
    <text evidence="1">The sequence shown here is derived from an EMBL/GenBank/DDBJ whole genome shotgun (WGS) entry which is preliminary data.</text>
</comment>
<gene>
    <name evidence="1" type="ORF">SDC9_111116</name>
</gene>
<dbReference type="Gene3D" id="3.50.50.60">
    <property type="entry name" value="FAD/NAD(P)-binding domain"/>
    <property type="match status" value="1"/>
</dbReference>
<evidence type="ECO:0000313" key="1">
    <source>
        <dbReference type="EMBL" id="MPM64230.1"/>
    </source>
</evidence>
<name>A0A645BFL2_9ZZZZ</name>
<sequence length="110" mass="12104">MFAGGDCVTGPATVIRAIAAGKVAAANIDEYLGFNHEIVTDVQIPTPDLSDLRPRGRINTGERDAGERVHDFQCIECGFTDQEAREESSRCLRCDHFGYGIFKGGRVEKW</sequence>